<comment type="subcellular location">
    <subcellularLocation>
        <location evidence="1">Periplasm</location>
    </subcellularLocation>
</comment>
<gene>
    <name evidence="6" type="ORF">QTP81_15345</name>
</gene>
<dbReference type="Proteomes" id="UP001234343">
    <property type="component" value="Unassembled WGS sequence"/>
</dbReference>
<keyword evidence="4" id="KW-0456">Lyase</keyword>
<proteinExistence type="predicted"/>
<sequence>MNKRLFWYFNRLKKMTLMEVIYRAFSFISLSLHVAKNKKFVDYNVDSSELDLVRLNVLVTHVESMEFKLTESNERLLKANKLALYGEEIDLSIPEAWNICPKTRFKWPLIPYQKIDYRAEGRDIRVVWEASRFQHFLPLSLCCHDVAEVKSTIGLQLDSWKLSNTMFIGPHYVSSMECGHRIISLLYTLAILDSRFGLDKFNDLVVVALQIIKSHSDYIKRHLSLFSSSGNHTLVESLSLFMSESLLLKNTNLKRRDKYANLFSKEFLRQTREDGSGIEETSWYLMFIHDLASTFCVLNDNVQVQLRLQQVAIFLSHLLNSSDELIGYGDSDDGFALSAYFRSLKPLKSMNVTKVFPDSGVINCQFPRLKVWAFATELGMPPSYGHGHADALSIVFEADTKMIAIDKGTYSYNIDDKRRDYYRSTQAHNTVTIDCASQSSASGRFMWESNVRSDLLFEETASDYAFYVMKHNGYLSRFESIHYRGFFVNASNLIVFDFVKSELQNSAQLRWYFPSKDFTYISKESAVIGGVTAKLHGGIEESNNISPSQYDTEYSTRYLDLSECSLLSTNFLPNQLVISEFNLGQSYEYKNFEEKFIKLVMDDK</sequence>
<evidence type="ECO:0000313" key="7">
    <source>
        <dbReference type="Proteomes" id="UP001234343"/>
    </source>
</evidence>
<evidence type="ECO:0000313" key="6">
    <source>
        <dbReference type="EMBL" id="MDM7861978.1"/>
    </source>
</evidence>
<evidence type="ECO:0000259" key="5">
    <source>
        <dbReference type="Pfam" id="PF07940"/>
    </source>
</evidence>
<keyword evidence="7" id="KW-1185">Reference proteome</keyword>
<dbReference type="Gene3D" id="2.70.98.70">
    <property type="match status" value="1"/>
</dbReference>
<organism evidence="6 7">
    <name type="scientific">Alteromonas arenosi</name>
    <dbReference type="NCBI Taxonomy" id="3055817"/>
    <lineage>
        <taxon>Bacteria</taxon>
        <taxon>Pseudomonadati</taxon>
        <taxon>Pseudomonadota</taxon>
        <taxon>Gammaproteobacteria</taxon>
        <taxon>Alteromonadales</taxon>
        <taxon>Alteromonadaceae</taxon>
        <taxon>Alteromonas/Salinimonas group</taxon>
        <taxon>Alteromonas</taxon>
    </lineage>
</organism>
<dbReference type="PANTHER" id="PTHR39210:SF1">
    <property type="entry name" value="HEPARIN-SULFATE LYASE"/>
    <property type="match status" value="1"/>
</dbReference>
<keyword evidence="2" id="KW-0732">Signal</keyword>
<dbReference type="EMBL" id="JAUCBP010000012">
    <property type="protein sequence ID" value="MDM7861978.1"/>
    <property type="molecule type" value="Genomic_DNA"/>
</dbReference>
<comment type="caution">
    <text evidence="6">The sequence shown here is derived from an EMBL/GenBank/DDBJ whole genome shotgun (WGS) entry which is preliminary data.</text>
</comment>
<dbReference type="PANTHER" id="PTHR39210">
    <property type="entry name" value="HEPARIN-SULFATE LYASE"/>
    <property type="match status" value="1"/>
</dbReference>
<accession>A0ABT7T0N0</accession>
<evidence type="ECO:0000256" key="1">
    <source>
        <dbReference type="ARBA" id="ARBA00004418"/>
    </source>
</evidence>
<dbReference type="Gene3D" id="1.50.10.100">
    <property type="entry name" value="Chondroitin AC/alginate lyase"/>
    <property type="match status" value="1"/>
</dbReference>
<dbReference type="Pfam" id="PF07940">
    <property type="entry name" value="Hepar_II_III_C"/>
    <property type="match status" value="1"/>
</dbReference>
<feature type="domain" description="Heparinase II/III-like C-terminal" evidence="5">
    <location>
        <begin position="354"/>
        <end position="523"/>
    </location>
</feature>
<dbReference type="RefSeq" id="WP_289366693.1">
    <property type="nucleotide sequence ID" value="NZ_JAUCBP010000012.1"/>
</dbReference>
<evidence type="ECO:0000256" key="4">
    <source>
        <dbReference type="ARBA" id="ARBA00023239"/>
    </source>
</evidence>
<evidence type="ECO:0000256" key="3">
    <source>
        <dbReference type="ARBA" id="ARBA00022764"/>
    </source>
</evidence>
<name>A0ABT7T0N0_9ALTE</name>
<dbReference type="InterPro" id="IPR012480">
    <property type="entry name" value="Hepar_II_III_C"/>
</dbReference>
<protein>
    <submittedName>
        <fullName evidence="6">Heparinase II/III-family protein</fullName>
    </submittedName>
</protein>
<reference evidence="6 7" key="1">
    <citation type="submission" date="2023-06" db="EMBL/GenBank/DDBJ databases">
        <title>Alteromonas sp. ASW11-36 isolated from intertidal sand.</title>
        <authorList>
            <person name="Li Y."/>
        </authorList>
    </citation>
    <scope>NUCLEOTIDE SEQUENCE [LARGE SCALE GENOMIC DNA]</scope>
    <source>
        <strain evidence="6 7">ASW11-36</strain>
    </source>
</reference>
<dbReference type="InterPro" id="IPR008929">
    <property type="entry name" value="Chondroitin_lyas"/>
</dbReference>
<keyword evidence="3" id="KW-0574">Periplasm</keyword>
<evidence type="ECO:0000256" key="2">
    <source>
        <dbReference type="ARBA" id="ARBA00022729"/>
    </source>
</evidence>